<feature type="chain" id="PRO_5010708920" evidence="15">
    <location>
        <begin position="18"/>
        <end position="468"/>
    </location>
</feature>
<evidence type="ECO:0000256" key="12">
    <source>
        <dbReference type="ARBA" id="ARBA00023180"/>
    </source>
</evidence>
<accession>A0A1W4X774</accession>
<keyword evidence="5 18" id="KW-0121">Carboxypeptidase</keyword>
<organism evidence="17 18">
    <name type="scientific">Agrilus planipennis</name>
    <name type="common">Emerald ash borer</name>
    <name type="synonym">Agrilus marcopoli</name>
    <dbReference type="NCBI Taxonomy" id="224129"/>
    <lineage>
        <taxon>Eukaryota</taxon>
        <taxon>Metazoa</taxon>
        <taxon>Ecdysozoa</taxon>
        <taxon>Arthropoda</taxon>
        <taxon>Hexapoda</taxon>
        <taxon>Insecta</taxon>
        <taxon>Pterygota</taxon>
        <taxon>Neoptera</taxon>
        <taxon>Endopterygota</taxon>
        <taxon>Coleoptera</taxon>
        <taxon>Polyphaga</taxon>
        <taxon>Elateriformia</taxon>
        <taxon>Buprestoidea</taxon>
        <taxon>Buprestidae</taxon>
        <taxon>Agrilinae</taxon>
        <taxon>Agrilus</taxon>
    </lineage>
</organism>
<evidence type="ECO:0000256" key="4">
    <source>
        <dbReference type="ARBA" id="ARBA00022525"/>
    </source>
</evidence>
<dbReference type="GO" id="GO:0006518">
    <property type="term" value="P:peptide metabolic process"/>
    <property type="evidence" value="ECO:0007669"/>
    <property type="project" value="TreeGrafter"/>
</dbReference>
<evidence type="ECO:0000256" key="5">
    <source>
        <dbReference type="ARBA" id="ARBA00022645"/>
    </source>
</evidence>
<feature type="signal peptide" evidence="15">
    <location>
        <begin position="1"/>
        <end position="17"/>
    </location>
</feature>
<dbReference type="FunFam" id="2.60.40.1120:FF:000019">
    <property type="entry name" value="Carboxypeptidase D"/>
    <property type="match status" value="1"/>
</dbReference>
<keyword evidence="4" id="KW-0964">Secreted</keyword>
<keyword evidence="6" id="KW-0645">Protease</keyword>
<dbReference type="STRING" id="224129.A0A1W4X774"/>
<evidence type="ECO:0000256" key="6">
    <source>
        <dbReference type="ARBA" id="ARBA00022670"/>
    </source>
</evidence>
<dbReference type="InterPro" id="IPR000834">
    <property type="entry name" value="Peptidase_M14"/>
</dbReference>
<dbReference type="KEGG" id="apln:108741549"/>
<dbReference type="AlphaFoldDB" id="A0A1W4X774"/>
<keyword evidence="12" id="KW-0325">Glycoprotein</keyword>
<evidence type="ECO:0000256" key="7">
    <source>
        <dbReference type="ARBA" id="ARBA00022723"/>
    </source>
</evidence>
<comment type="cofactor">
    <cofactor evidence="1">
        <name>Zn(2+)</name>
        <dbReference type="ChEBI" id="CHEBI:29105"/>
    </cofactor>
</comment>
<evidence type="ECO:0000256" key="11">
    <source>
        <dbReference type="ARBA" id="ARBA00023049"/>
    </source>
</evidence>
<evidence type="ECO:0000259" key="16">
    <source>
        <dbReference type="PROSITE" id="PS52035"/>
    </source>
</evidence>
<evidence type="ECO:0000256" key="3">
    <source>
        <dbReference type="ARBA" id="ARBA00005988"/>
    </source>
</evidence>
<dbReference type="PANTHER" id="PTHR11532:SF93">
    <property type="entry name" value="CARBOXYPEPTIDASE E"/>
    <property type="match status" value="1"/>
</dbReference>
<reference evidence="18" key="1">
    <citation type="submission" date="2025-08" db="UniProtKB">
        <authorList>
            <consortium name="RefSeq"/>
        </authorList>
    </citation>
    <scope>IDENTIFICATION</scope>
    <source>
        <tissue evidence="18">Entire body</tissue>
    </source>
</reference>
<evidence type="ECO:0000256" key="14">
    <source>
        <dbReference type="SAM" id="MobiDB-lite"/>
    </source>
</evidence>
<keyword evidence="17" id="KW-1185">Reference proteome</keyword>
<evidence type="ECO:0000256" key="9">
    <source>
        <dbReference type="ARBA" id="ARBA00022801"/>
    </source>
</evidence>
<dbReference type="PROSITE" id="PS00133">
    <property type="entry name" value="CARBOXYPEPT_ZN_2"/>
    <property type="match status" value="1"/>
</dbReference>
<dbReference type="Proteomes" id="UP000192223">
    <property type="component" value="Unplaced"/>
</dbReference>
<dbReference type="Gene3D" id="2.60.40.1120">
    <property type="entry name" value="Carboxypeptidase-like, regulatory domain"/>
    <property type="match status" value="1"/>
</dbReference>
<dbReference type="InterPro" id="IPR008969">
    <property type="entry name" value="CarboxyPept-like_regulatory"/>
</dbReference>
<sequence>MDVVTLFTIFTLLVTESYQYQYKHHDNNELVQILESVHEQCPNITRIHTLSEKSVLGVPLYVIEFSTTPGHHVTLKPEFKYIANMHGNEVLGRELLLRLAVYLCEEYNAKDPIITALIQKTRIHLMPSMNPDGWQLATDTGGLDYIIGRNNNNSIDLNRNFPDLDRIAFSNEIENNNHLLDQIVRLNDPLQPETKAVIRWIMSVPFVLSANLHGGDLVANYPYDQSRSGNPKEYSRTPDDDTFRYLALGYSLYHADMANPARRGCGDRESSKFGRQGGITNGAQWYSLQGGMQDFNYLSSNDFEITLELGCEKYPVADVLELEWERNKNALINYMWQTHTGIKGIVYNSITHEGIPNAVIHVKNITSGISRDIQHDITSVYDGDYYRLLTPGQYKVTAFKEGYLPHTRLVTVINIPFTSAQRVDFALNPISATPYYIPRENSLDENSNNEQQDWVNWEQDDGDQVAFD</sequence>
<dbReference type="OrthoDB" id="10249045at2759"/>
<dbReference type="PROSITE" id="PS52035">
    <property type="entry name" value="PEPTIDASE_M14"/>
    <property type="match status" value="1"/>
</dbReference>
<dbReference type="InterPro" id="IPR050753">
    <property type="entry name" value="Peptidase_M14_domain"/>
</dbReference>
<evidence type="ECO:0000313" key="18">
    <source>
        <dbReference type="RefSeq" id="XP_018331889.1"/>
    </source>
</evidence>
<dbReference type="CDD" id="cd11308">
    <property type="entry name" value="Peptidase_M14NE-CP-C_like"/>
    <property type="match status" value="1"/>
</dbReference>
<feature type="active site" description="Proton donor/acceptor" evidence="13">
    <location>
        <position position="308"/>
    </location>
</feature>
<dbReference type="GeneID" id="108741549"/>
<keyword evidence="9" id="KW-0378">Hydrolase</keyword>
<protein>
    <submittedName>
        <fullName evidence="18">Carboxypeptidase E</fullName>
    </submittedName>
</protein>
<keyword evidence="11" id="KW-0482">Metalloprotease</keyword>
<dbReference type="FunFam" id="3.40.630.10:FF:000013">
    <property type="entry name" value="carboxypeptidase N catalytic chain"/>
    <property type="match status" value="1"/>
</dbReference>
<gene>
    <name evidence="18" type="primary">LOC108741549</name>
</gene>
<dbReference type="InParanoid" id="A0A1W4X774"/>
<dbReference type="CDD" id="cd03858">
    <property type="entry name" value="M14_CP_N-E_like"/>
    <property type="match status" value="1"/>
</dbReference>
<evidence type="ECO:0000256" key="13">
    <source>
        <dbReference type="PROSITE-ProRule" id="PRU01379"/>
    </source>
</evidence>
<dbReference type="InterPro" id="IPR057246">
    <property type="entry name" value="CARBOXYPEPT_ZN_1"/>
</dbReference>
<keyword evidence="10" id="KW-0862">Zinc</keyword>
<keyword evidence="8 15" id="KW-0732">Signal</keyword>
<evidence type="ECO:0000256" key="2">
    <source>
        <dbReference type="ARBA" id="ARBA00004613"/>
    </source>
</evidence>
<dbReference type="GO" id="GO:0008270">
    <property type="term" value="F:zinc ion binding"/>
    <property type="evidence" value="ECO:0007669"/>
    <property type="project" value="InterPro"/>
</dbReference>
<dbReference type="PRINTS" id="PR00765">
    <property type="entry name" value="CRBOXYPTASEA"/>
</dbReference>
<dbReference type="Gene3D" id="3.40.630.10">
    <property type="entry name" value="Zn peptidases"/>
    <property type="match status" value="1"/>
</dbReference>
<evidence type="ECO:0000256" key="15">
    <source>
        <dbReference type="SAM" id="SignalP"/>
    </source>
</evidence>
<name>A0A1W4X774_AGRPL</name>
<dbReference type="GO" id="GO:0005615">
    <property type="term" value="C:extracellular space"/>
    <property type="evidence" value="ECO:0007669"/>
    <property type="project" value="TreeGrafter"/>
</dbReference>
<dbReference type="SUPFAM" id="SSF49464">
    <property type="entry name" value="Carboxypeptidase regulatory domain-like"/>
    <property type="match status" value="1"/>
</dbReference>
<comment type="similarity">
    <text evidence="3 13">Belongs to the peptidase M14 family.</text>
</comment>
<dbReference type="PANTHER" id="PTHR11532">
    <property type="entry name" value="PROTEASE M14 CARBOXYPEPTIDASE"/>
    <property type="match status" value="1"/>
</dbReference>
<evidence type="ECO:0000256" key="10">
    <source>
        <dbReference type="ARBA" id="ARBA00022833"/>
    </source>
</evidence>
<feature type="domain" description="Peptidase M14" evidence="16">
    <location>
        <begin position="23"/>
        <end position="338"/>
    </location>
</feature>
<dbReference type="Pfam" id="PF00246">
    <property type="entry name" value="Peptidase_M14"/>
    <property type="match status" value="1"/>
</dbReference>
<dbReference type="Pfam" id="PF13620">
    <property type="entry name" value="CarboxypepD_reg"/>
    <property type="match status" value="1"/>
</dbReference>
<keyword evidence="7" id="KW-0479">Metal-binding</keyword>
<evidence type="ECO:0000256" key="1">
    <source>
        <dbReference type="ARBA" id="ARBA00001947"/>
    </source>
</evidence>
<dbReference type="InterPro" id="IPR057247">
    <property type="entry name" value="CARBOXYPEPT_ZN_2"/>
</dbReference>
<dbReference type="SMART" id="SM00631">
    <property type="entry name" value="Zn_pept"/>
    <property type="match status" value="1"/>
</dbReference>
<dbReference type="GO" id="GO:0004181">
    <property type="term" value="F:metallocarboxypeptidase activity"/>
    <property type="evidence" value="ECO:0007669"/>
    <property type="project" value="InterPro"/>
</dbReference>
<dbReference type="PROSITE" id="PS00132">
    <property type="entry name" value="CARBOXYPEPT_ZN_1"/>
    <property type="match status" value="1"/>
</dbReference>
<feature type="compositionally biased region" description="Polar residues" evidence="14">
    <location>
        <begin position="444"/>
        <end position="454"/>
    </location>
</feature>
<feature type="compositionally biased region" description="Acidic residues" evidence="14">
    <location>
        <begin position="458"/>
        <end position="468"/>
    </location>
</feature>
<evidence type="ECO:0000313" key="17">
    <source>
        <dbReference type="Proteomes" id="UP000192223"/>
    </source>
</evidence>
<dbReference type="RefSeq" id="XP_018331889.1">
    <property type="nucleotide sequence ID" value="XM_018476387.1"/>
</dbReference>
<feature type="region of interest" description="Disordered" evidence="14">
    <location>
        <begin position="441"/>
        <end position="468"/>
    </location>
</feature>
<dbReference type="SUPFAM" id="SSF53187">
    <property type="entry name" value="Zn-dependent exopeptidases"/>
    <property type="match status" value="1"/>
</dbReference>
<comment type="subcellular location">
    <subcellularLocation>
        <location evidence="2">Secreted</location>
    </subcellularLocation>
</comment>
<dbReference type="GO" id="GO:0016485">
    <property type="term" value="P:protein processing"/>
    <property type="evidence" value="ECO:0007669"/>
    <property type="project" value="TreeGrafter"/>
</dbReference>
<proteinExistence type="inferred from homology"/>
<evidence type="ECO:0000256" key="8">
    <source>
        <dbReference type="ARBA" id="ARBA00022729"/>
    </source>
</evidence>